<dbReference type="SUPFAM" id="SSF46785">
    <property type="entry name" value="Winged helix' DNA-binding domain"/>
    <property type="match status" value="1"/>
</dbReference>
<dbReference type="RefSeq" id="WP_199041427.1">
    <property type="nucleotide sequence ID" value="NZ_JAELXS010000017.1"/>
</dbReference>
<dbReference type="InterPro" id="IPR036390">
    <property type="entry name" value="WH_DNA-bd_sf"/>
</dbReference>
<dbReference type="Proteomes" id="UP000640426">
    <property type="component" value="Unassembled WGS sequence"/>
</dbReference>
<dbReference type="Gene3D" id="1.10.10.10">
    <property type="entry name" value="Winged helix-like DNA-binding domain superfamily/Winged helix DNA-binding domain"/>
    <property type="match status" value="1"/>
</dbReference>
<proteinExistence type="predicted"/>
<evidence type="ECO:0000313" key="2">
    <source>
        <dbReference type="Proteomes" id="UP000640426"/>
    </source>
</evidence>
<gene>
    <name evidence="1" type="ORF">JAO74_17745</name>
</gene>
<sequence>MAAAAEREPDEDLIELVVRLPRETVERSILAARSAGEDRSRSRLAIAKAILSGRRRRAQIFHGVQFGEPSWDMILDLYAATKEGRRIDVTSLCIASASPRTTALRHIDQLIAHGSISRVPDPTDARRSYVVMNTVMRKAVELWLDKEIAAREIGK</sequence>
<dbReference type="InterPro" id="IPR036388">
    <property type="entry name" value="WH-like_DNA-bd_sf"/>
</dbReference>
<protein>
    <submittedName>
        <fullName evidence="1">MarR family transcriptional regulator</fullName>
    </submittedName>
</protein>
<keyword evidence="2" id="KW-1185">Reference proteome</keyword>
<dbReference type="EMBL" id="JAELXS010000017">
    <property type="protein sequence ID" value="MBJ6123626.1"/>
    <property type="molecule type" value="Genomic_DNA"/>
</dbReference>
<organism evidence="1 2">
    <name type="scientific">Sphingomonas mollis</name>
    <dbReference type="NCBI Taxonomy" id="2795726"/>
    <lineage>
        <taxon>Bacteria</taxon>
        <taxon>Pseudomonadati</taxon>
        <taxon>Pseudomonadota</taxon>
        <taxon>Alphaproteobacteria</taxon>
        <taxon>Sphingomonadales</taxon>
        <taxon>Sphingomonadaceae</taxon>
        <taxon>Sphingomonas</taxon>
    </lineage>
</organism>
<accession>A0ABS0XUA1</accession>
<evidence type="ECO:0000313" key="1">
    <source>
        <dbReference type="EMBL" id="MBJ6123626.1"/>
    </source>
</evidence>
<comment type="caution">
    <text evidence="1">The sequence shown here is derived from an EMBL/GenBank/DDBJ whole genome shotgun (WGS) entry which is preliminary data.</text>
</comment>
<name>A0ABS0XUA1_9SPHN</name>
<reference evidence="2" key="1">
    <citation type="submission" date="2020-12" db="EMBL/GenBank/DDBJ databases">
        <title>Hymenobacter sp.</title>
        <authorList>
            <person name="Kim M.K."/>
        </authorList>
    </citation>
    <scope>NUCLEOTIDE SEQUENCE [LARGE SCALE GENOMIC DNA]</scope>
    <source>
        <strain evidence="2">BT553</strain>
    </source>
</reference>